<accession>A0A424YXZ2</accession>
<dbReference type="RefSeq" id="WP_259133340.1">
    <property type="nucleotide sequence ID" value="NZ_JANUCS010000002.1"/>
</dbReference>
<evidence type="ECO:0000313" key="2">
    <source>
        <dbReference type="EMBL" id="RQD85286.1"/>
    </source>
</evidence>
<dbReference type="Gene3D" id="1.20.1270.90">
    <property type="entry name" value="AF1782-like"/>
    <property type="match status" value="1"/>
</dbReference>
<protein>
    <submittedName>
        <fullName evidence="2">DUF357 domain-containing protein</fullName>
    </submittedName>
</protein>
<feature type="domain" description="DUF357" evidence="1">
    <location>
        <begin position="11"/>
        <end position="83"/>
    </location>
</feature>
<reference evidence="2 3" key="1">
    <citation type="submission" date="2018-08" db="EMBL/GenBank/DDBJ databases">
        <title>The metabolism and importance of syntrophic acetate oxidation coupled to methane or sulfide production in haloalkaline environments.</title>
        <authorList>
            <person name="Timmers P.H.A."/>
            <person name="Vavourakis C.D."/>
            <person name="Sorokin D.Y."/>
            <person name="Sinninghe Damste J.S."/>
            <person name="Muyzer G."/>
            <person name="Stams A.J.M."/>
            <person name="Plugge C.M."/>
        </authorList>
    </citation>
    <scope>NUCLEOTIDE SEQUENCE [LARGE SCALE GENOMIC DNA]</scope>
    <source>
        <strain evidence="2">MSAO_Arc3</strain>
    </source>
</reference>
<dbReference type="InterPro" id="IPR023140">
    <property type="entry name" value="DUF357"/>
</dbReference>
<evidence type="ECO:0000313" key="3">
    <source>
        <dbReference type="Proteomes" id="UP000284763"/>
    </source>
</evidence>
<dbReference type="EMBL" id="QZAB01000315">
    <property type="protein sequence ID" value="RQD85286.1"/>
    <property type="molecule type" value="Genomic_DNA"/>
</dbReference>
<evidence type="ECO:0000259" key="1">
    <source>
        <dbReference type="Pfam" id="PF04010"/>
    </source>
</evidence>
<name>A0A424YXZ2_9EURY</name>
<dbReference type="AlphaFoldDB" id="A0A424YXZ2"/>
<proteinExistence type="predicted"/>
<dbReference type="Proteomes" id="UP000284763">
    <property type="component" value="Unassembled WGS sequence"/>
</dbReference>
<sequence length="93" mass="10784">MVAELSEKVYRYENMLKKALEKADYAPIEQSHMYKIAEDFYNMALSYYEDGKHFIELKDLVNALGCFSYGHAWLDAGARLGLFNVDDETLFTI</sequence>
<dbReference type="SUPFAM" id="SSF158372">
    <property type="entry name" value="AF1782-like"/>
    <property type="match status" value="1"/>
</dbReference>
<dbReference type="Pfam" id="PF04010">
    <property type="entry name" value="DUF357"/>
    <property type="match status" value="1"/>
</dbReference>
<dbReference type="InterPro" id="IPR036809">
    <property type="entry name" value="AF1782-like_sf"/>
</dbReference>
<organism evidence="2 3">
    <name type="scientific">Methanosalsum natronophilum</name>
    <dbReference type="NCBI Taxonomy" id="768733"/>
    <lineage>
        <taxon>Archaea</taxon>
        <taxon>Methanobacteriati</taxon>
        <taxon>Methanobacteriota</taxon>
        <taxon>Stenosarchaea group</taxon>
        <taxon>Methanomicrobia</taxon>
        <taxon>Methanosarcinales</taxon>
        <taxon>Methanosarcinaceae</taxon>
        <taxon>Methanosalsum</taxon>
    </lineage>
</organism>
<comment type="caution">
    <text evidence="2">The sequence shown here is derived from an EMBL/GenBank/DDBJ whole genome shotgun (WGS) entry which is preliminary data.</text>
</comment>
<gene>
    <name evidence="2" type="ORF">D5R95_04970</name>
</gene>